<comment type="caution">
    <text evidence="1">The sequence shown here is derived from an EMBL/GenBank/DDBJ whole genome shotgun (WGS) entry which is preliminary data.</text>
</comment>
<dbReference type="Proteomes" id="UP001162881">
    <property type="component" value="Unassembled WGS sequence"/>
</dbReference>
<evidence type="ECO:0000313" key="1">
    <source>
        <dbReference type="EMBL" id="MCJ2181467.1"/>
    </source>
</evidence>
<sequence length="135" mass="14796">MFETVDEGPALVVCSTCRHSPQAREDAHGHRGGAALAQLLETLREHDPRYAPVAIQQTACLFACAEHCTVHLRAPGKVSYVMGRFEPTPDAARALLDYALHYARSEEGSVRYALWPDGVKGHFITRTPPAGCVNR</sequence>
<evidence type="ECO:0000313" key="2">
    <source>
        <dbReference type="Proteomes" id="UP001162881"/>
    </source>
</evidence>
<proteinExistence type="predicted"/>
<reference evidence="1" key="1">
    <citation type="submission" date="2022-03" db="EMBL/GenBank/DDBJ databases">
        <title>Identification of a novel bacterium isolated from mangrove sediments.</title>
        <authorList>
            <person name="Pan X."/>
        </authorList>
    </citation>
    <scope>NUCLEOTIDE SEQUENCE</scope>
    <source>
        <strain evidence="1">B1949</strain>
    </source>
</reference>
<dbReference type="EMBL" id="JALHLF010000003">
    <property type="protein sequence ID" value="MCJ2181467.1"/>
    <property type="molecule type" value="Genomic_DNA"/>
</dbReference>
<keyword evidence="2" id="KW-1185">Reference proteome</keyword>
<accession>A0ABT0B8R8</accession>
<protein>
    <submittedName>
        <fullName evidence="1">DUF1636 domain-containing protein</fullName>
    </submittedName>
</protein>
<dbReference type="RefSeq" id="WP_244016578.1">
    <property type="nucleotide sequence ID" value="NZ_JALHLF010000003.1"/>
</dbReference>
<dbReference type="Pfam" id="PF07845">
    <property type="entry name" value="DUF1636"/>
    <property type="match status" value="1"/>
</dbReference>
<dbReference type="InterPro" id="IPR012863">
    <property type="entry name" value="DUF1636"/>
</dbReference>
<organism evidence="1 2">
    <name type="scientific">Novosphingobium organovorum</name>
    <dbReference type="NCBI Taxonomy" id="2930092"/>
    <lineage>
        <taxon>Bacteria</taxon>
        <taxon>Pseudomonadati</taxon>
        <taxon>Pseudomonadota</taxon>
        <taxon>Alphaproteobacteria</taxon>
        <taxon>Sphingomonadales</taxon>
        <taxon>Sphingomonadaceae</taxon>
        <taxon>Novosphingobium</taxon>
    </lineage>
</organism>
<gene>
    <name evidence="1" type="ORF">MTR62_01905</name>
</gene>
<name>A0ABT0B8R8_9SPHN</name>